<feature type="domain" description="Methionyl/Valyl/Leucyl/Isoleucyl-tRNA synthetase anticodon-binding" evidence="11">
    <location>
        <begin position="710"/>
        <end position="842"/>
    </location>
</feature>
<dbReference type="Pfam" id="PF00133">
    <property type="entry name" value="tRNA-synt_1"/>
    <property type="match status" value="1"/>
</dbReference>
<dbReference type="Gene3D" id="3.90.740.10">
    <property type="entry name" value="Valyl/Leucyl/Isoleucyl-tRNA synthetase, editing domain"/>
    <property type="match status" value="1"/>
</dbReference>
<dbReference type="AlphaFoldDB" id="A0A834IUP7"/>
<comment type="caution">
    <text evidence="12">The sequence shown here is derived from an EMBL/GenBank/DDBJ whole genome shotgun (WGS) entry which is preliminary data.</text>
</comment>
<dbReference type="InterPro" id="IPR002300">
    <property type="entry name" value="aa-tRNA-synth_Ia"/>
</dbReference>
<dbReference type="SUPFAM" id="SSF47323">
    <property type="entry name" value="Anticodon-binding domain of a subclass of class I aminoacyl-tRNA synthetases"/>
    <property type="match status" value="1"/>
</dbReference>
<dbReference type="InterPro" id="IPR050081">
    <property type="entry name" value="Ile-tRNA_ligase"/>
</dbReference>
<dbReference type="InterPro" id="IPR001412">
    <property type="entry name" value="aa-tRNA-synth_I_CS"/>
</dbReference>
<dbReference type="InterPro" id="IPR009008">
    <property type="entry name" value="Val/Leu/Ile-tRNA-synth_edit"/>
</dbReference>
<evidence type="ECO:0000256" key="8">
    <source>
        <dbReference type="ARBA" id="ARBA00032665"/>
    </source>
</evidence>
<feature type="domain" description="Aminoacyl-tRNA synthetase class Ia" evidence="10">
    <location>
        <begin position="68"/>
        <end position="660"/>
    </location>
</feature>
<gene>
    <name evidence="12" type="ORF">GWI33_006392</name>
</gene>
<keyword evidence="13" id="KW-1185">Reference proteome</keyword>
<dbReference type="PANTHER" id="PTHR42765:SF1">
    <property type="entry name" value="ISOLEUCINE--TRNA LIGASE, MITOCHONDRIAL"/>
    <property type="match status" value="1"/>
</dbReference>
<dbReference type="OrthoDB" id="10264412at2759"/>
<dbReference type="Proteomes" id="UP000625711">
    <property type="component" value="Unassembled WGS sequence"/>
</dbReference>
<comment type="similarity">
    <text evidence="1 9">Belongs to the class-I aminoacyl-tRNA synthetase family.</text>
</comment>
<evidence type="ECO:0000256" key="4">
    <source>
        <dbReference type="ARBA" id="ARBA00022741"/>
    </source>
</evidence>
<evidence type="ECO:0000259" key="11">
    <source>
        <dbReference type="Pfam" id="PF08264"/>
    </source>
</evidence>
<dbReference type="InterPro" id="IPR013155">
    <property type="entry name" value="M/V/L/I-tRNA-synth_anticd-bd"/>
</dbReference>
<dbReference type="SUPFAM" id="SSF52374">
    <property type="entry name" value="Nucleotidylyl transferase"/>
    <property type="match status" value="1"/>
</dbReference>
<dbReference type="Gene3D" id="1.10.730.20">
    <property type="match status" value="1"/>
</dbReference>
<evidence type="ECO:0000313" key="13">
    <source>
        <dbReference type="Proteomes" id="UP000625711"/>
    </source>
</evidence>
<reference evidence="12" key="1">
    <citation type="submission" date="2020-08" db="EMBL/GenBank/DDBJ databases">
        <title>Genome sequencing and assembly of the red palm weevil Rhynchophorus ferrugineus.</title>
        <authorList>
            <person name="Dias G.B."/>
            <person name="Bergman C.M."/>
            <person name="Manee M."/>
        </authorList>
    </citation>
    <scope>NUCLEOTIDE SEQUENCE</scope>
    <source>
        <strain evidence="12">AA-2017</strain>
        <tissue evidence="12">Whole larva</tissue>
    </source>
</reference>
<evidence type="ECO:0000256" key="7">
    <source>
        <dbReference type="ARBA" id="ARBA00023146"/>
    </source>
</evidence>
<dbReference type="NCBIfam" id="TIGR00392">
    <property type="entry name" value="ileS"/>
    <property type="match status" value="1"/>
</dbReference>
<dbReference type="SUPFAM" id="SSF50677">
    <property type="entry name" value="ValRS/IleRS/LeuRS editing domain"/>
    <property type="match status" value="1"/>
</dbReference>
<dbReference type="InterPro" id="IPR033708">
    <property type="entry name" value="Anticodon_Ile_BEm"/>
</dbReference>
<dbReference type="FunFam" id="3.90.740.10:FF:000009">
    <property type="entry name" value="Isoleucyl-tRNA synthetase 2, mitochondrial"/>
    <property type="match status" value="1"/>
</dbReference>
<dbReference type="InterPro" id="IPR009080">
    <property type="entry name" value="tRNAsynth_Ia_anticodon-bd"/>
</dbReference>
<dbReference type="EMBL" id="JAACXV010000320">
    <property type="protein sequence ID" value="KAF7280137.1"/>
    <property type="molecule type" value="Genomic_DNA"/>
</dbReference>
<dbReference type="GO" id="GO:0032543">
    <property type="term" value="P:mitochondrial translation"/>
    <property type="evidence" value="ECO:0007669"/>
    <property type="project" value="TreeGrafter"/>
</dbReference>
<evidence type="ECO:0000256" key="5">
    <source>
        <dbReference type="ARBA" id="ARBA00022840"/>
    </source>
</evidence>
<keyword evidence="5 9" id="KW-0067">ATP-binding</keyword>
<evidence type="ECO:0000256" key="9">
    <source>
        <dbReference type="RuleBase" id="RU363035"/>
    </source>
</evidence>
<dbReference type="PANTHER" id="PTHR42765">
    <property type="entry name" value="SOLEUCYL-TRNA SYNTHETASE"/>
    <property type="match status" value="1"/>
</dbReference>
<dbReference type="Pfam" id="PF08264">
    <property type="entry name" value="Anticodon_1"/>
    <property type="match status" value="1"/>
</dbReference>
<evidence type="ECO:0000256" key="1">
    <source>
        <dbReference type="ARBA" id="ARBA00005594"/>
    </source>
</evidence>
<evidence type="ECO:0000313" key="12">
    <source>
        <dbReference type="EMBL" id="KAF7280137.1"/>
    </source>
</evidence>
<dbReference type="GO" id="GO:0005524">
    <property type="term" value="F:ATP binding"/>
    <property type="evidence" value="ECO:0007669"/>
    <property type="project" value="UniProtKB-KW"/>
</dbReference>
<dbReference type="GO" id="GO:0004822">
    <property type="term" value="F:isoleucine-tRNA ligase activity"/>
    <property type="evidence" value="ECO:0007669"/>
    <property type="project" value="UniProtKB-EC"/>
</dbReference>
<keyword evidence="3 9" id="KW-0436">Ligase</keyword>
<dbReference type="InterPro" id="IPR014729">
    <property type="entry name" value="Rossmann-like_a/b/a_fold"/>
</dbReference>
<evidence type="ECO:0000256" key="3">
    <source>
        <dbReference type="ARBA" id="ARBA00022598"/>
    </source>
</evidence>
<dbReference type="PRINTS" id="PR00984">
    <property type="entry name" value="TRNASYNTHILE"/>
</dbReference>
<organism evidence="12 13">
    <name type="scientific">Rhynchophorus ferrugineus</name>
    <name type="common">Red palm weevil</name>
    <name type="synonym">Curculio ferrugineus</name>
    <dbReference type="NCBI Taxonomy" id="354439"/>
    <lineage>
        <taxon>Eukaryota</taxon>
        <taxon>Metazoa</taxon>
        <taxon>Ecdysozoa</taxon>
        <taxon>Arthropoda</taxon>
        <taxon>Hexapoda</taxon>
        <taxon>Insecta</taxon>
        <taxon>Pterygota</taxon>
        <taxon>Neoptera</taxon>
        <taxon>Endopterygota</taxon>
        <taxon>Coleoptera</taxon>
        <taxon>Polyphaga</taxon>
        <taxon>Cucujiformia</taxon>
        <taxon>Curculionidae</taxon>
        <taxon>Dryophthorinae</taxon>
        <taxon>Rhynchophorus</taxon>
    </lineage>
</organism>
<dbReference type="InterPro" id="IPR002301">
    <property type="entry name" value="Ile-tRNA-ligase"/>
</dbReference>
<keyword evidence="7 9" id="KW-0030">Aminoacyl-tRNA synthetase</keyword>
<name>A0A834IUP7_RHYFE</name>
<evidence type="ECO:0000256" key="6">
    <source>
        <dbReference type="ARBA" id="ARBA00022917"/>
    </source>
</evidence>
<dbReference type="GO" id="GO:0000049">
    <property type="term" value="F:tRNA binding"/>
    <property type="evidence" value="ECO:0007669"/>
    <property type="project" value="InterPro"/>
</dbReference>
<evidence type="ECO:0000259" key="10">
    <source>
        <dbReference type="Pfam" id="PF00133"/>
    </source>
</evidence>
<protein>
    <recommendedName>
        <fullName evidence="2">isoleucine--tRNA ligase</fullName>
        <ecNumber evidence="2">6.1.1.5</ecNumber>
    </recommendedName>
    <alternativeName>
        <fullName evidence="8">Isoleucyl-tRNA synthetase</fullName>
    </alternativeName>
</protein>
<proteinExistence type="inferred from homology"/>
<dbReference type="CDD" id="cd07960">
    <property type="entry name" value="Anticodon_Ia_Ile_BEm"/>
    <property type="match status" value="1"/>
</dbReference>
<dbReference type="GO" id="GO:0002161">
    <property type="term" value="F:aminoacyl-tRNA deacylase activity"/>
    <property type="evidence" value="ECO:0007669"/>
    <property type="project" value="InterPro"/>
</dbReference>
<evidence type="ECO:0000256" key="2">
    <source>
        <dbReference type="ARBA" id="ARBA00013165"/>
    </source>
</evidence>
<keyword evidence="4 9" id="KW-0547">Nucleotide-binding</keyword>
<dbReference type="PROSITE" id="PS00178">
    <property type="entry name" value="AA_TRNA_LIGASE_I"/>
    <property type="match status" value="1"/>
</dbReference>
<accession>A0A834IUP7</accession>
<dbReference type="GO" id="GO:0005739">
    <property type="term" value="C:mitochondrion"/>
    <property type="evidence" value="ECO:0007669"/>
    <property type="project" value="TreeGrafter"/>
</dbReference>
<keyword evidence="6 9" id="KW-0648">Protein biosynthesis</keyword>
<dbReference type="Gene3D" id="3.40.50.620">
    <property type="entry name" value="HUPs"/>
    <property type="match status" value="2"/>
</dbReference>
<dbReference type="EC" id="6.1.1.5" evidence="2"/>
<sequence>MLRINQTIIKISKTLYCTKAASKSSLYSHTVLLPKTKVPLRLEPQKLVQRDKDIYKTAAFDSLYYLQKEQLKGPTFILHDGPPYANGKPHMGHAINKILKDVILRYKILNKTKVDFVPGWDCHGLPIELKALSNSNNINALDIRSKAREFADKTVKQQKGTFMSWGVIGDWKNHYETKNINYITNQLQQFFNLYEKGFIYRDIKPIYWSPTSRTALAEAELEYNEQHVSPSVYIRIKIKDIPNVPNFHDKRVYAVIWTTTPWTLPSNQAICYNNKLSYCVIKKPDPNDKDLYIIATDLLESFCKETNCEYQLLGVHSGDMLDKATYYHPIYNDNISNFLHSDHATSSKGTGLVHTAPAHGPDDFLVGHKYKMPIIDLVNDEGCYLLDAGEYLANKFVLTEGNDTVLKLLSKDVLHLGKIEHSYPYDWRTKQPVIIKASKQWFIDTEQIKNKAVELLDNIKIIPEERSDIYKKTLVNQILKRPYWCISRQRKWGVPIPVFYNVESGETLLNKNVIDHLCDKLQKNGTDFWWKLSTKDLLPKQYAATYELFNKSQDIFDIWFDSGISWSNVLPDCQVADLYLEGVDQFTGWFQASLMTSVAIRNQAPYKAIYVHGFAVDKDGIKMSKSLGNVVDPIDVVEGKKGQKPYGVDTLRWWVACHANHVTSAPVSSNMLNQAKDEVQKIRSSMRFCLGALNNYEYNENDSENLLLIDKYMLHCIWDYFNKTKMHIESYNFQRINTTLLPFLTNQVSALYFTAIKDRLYCEPEQSSSRRSAQYVLLQLFNIVTRSVGGILPHLVEELYASFQQKTTDTFFTGPKIDANPQWNDSNVEKIMELVLQIRSDIYKCDDLTNSPLFDLTLEMDKTNYQLLMSVGNEDEIEDQLKDIFQVAKACVKDSIVQSGFQIKLSKSTKKSCPRCRLMQSEIEDTLCLRCKNAYSFHGREMAKEGAELEKIFSTITFRANFQQFLLELKDVIAPDDRKIMKLVYYSMDSLESFN</sequence>
<dbReference type="GO" id="GO:0006428">
    <property type="term" value="P:isoleucyl-tRNA aminoacylation"/>
    <property type="evidence" value="ECO:0007669"/>
    <property type="project" value="InterPro"/>
</dbReference>